<keyword evidence="2" id="KW-1185">Reference proteome</keyword>
<protein>
    <submittedName>
        <fullName evidence="1">Uncharacterized protein</fullName>
    </submittedName>
</protein>
<organism evidence="1 2">
    <name type="scientific">Pedobacter alpinus</name>
    <dbReference type="NCBI Taxonomy" id="1590643"/>
    <lineage>
        <taxon>Bacteria</taxon>
        <taxon>Pseudomonadati</taxon>
        <taxon>Bacteroidota</taxon>
        <taxon>Sphingobacteriia</taxon>
        <taxon>Sphingobacteriales</taxon>
        <taxon>Sphingobacteriaceae</taxon>
        <taxon>Pedobacter</taxon>
    </lineage>
</organism>
<name>A0ABW5TQW7_9SPHI</name>
<dbReference type="Proteomes" id="UP001597546">
    <property type="component" value="Unassembled WGS sequence"/>
</dbReference>
<evidence type="ECO:0000313" key="2">
    <source>
        <dbReference type="Proteomes" id="UP001597546"/>
    </source>
</evidence>
<proteinExistence type="predicted"/>
<dbReference type="RefSeq" id="WP_379045687.1">
    <property type="nucleotide sequence ID" value="NZ_JBHSKW010000056.1"/>
</dbReference>
<reference evidence="2" key="1">
    <citation type="journal article" date="2019" name="Int. J. Syst. Evol. Microbiol.">
        <title>The Global Catalogue of Microorganisms (GCM) 10K type strain sequencing project: providing services to taxonomists for standard genome sequencing and annotation.</title>
        <authorList>
            <consortium name="The Broad Institute Genomics Platform"/>
            <consortium name="The Broad Institute Genome Sequencing Center for Infectious Disease"/>
            <person name="Wu L."/>
            <person name="Ma J."/>
        </authorList>
    </citation>
    <scope>NUCLEOTIDE SEQUENCE [LARGE SCALE GENOMIC DNA]</scope>
    <source>
        <strain evidence="2">KCTC 42456</strain>
    </source>
</reference>
<evidence type="ECO:0000313" key="1">
    <source>
        <dbReference type="EMBL" id="MFD2731667.1"/>
    </source>
</evidence>
<sequence>MIETLTPTLNSIVNNDEETKNTNMLSVEEFEFYENLKPALDLIVKAPSNETVNRILEFSKSS</sequence>
<gene>
    <name evidence="1" type="ORF">ACFSSE_08100</name>
</gene>
<accession>A0ABW5TQW7</accession>
<comment type="caution">
    <text evidence="1">The sequence shown here is derived from an EMBL/GenBank/DDBJ whole genome shotgun (WGS) entry which is preliminary data.</text>
</comment>
<dbReference type="EMBL" id="JBHULV010000024">
    <property type="protein sequence ID" value="MFD2731667.1"/>
    <property type="molecule type" value="Genomic_DNA"/>
</dbReference>